<reference evidence="1 2" key="2">
    <citation type="journal article" date="2015" name="Syst. Appl. Microbiol.">
        <title>Nitrincola nitratireducens sp. nov. isolated from a haloalkaline crater lake.</title>
        <authorList>
            <person name="Singh A."/>
            <person name="Vaidya B."/>
            <person name="Tanuku N.R."/>
            <person name="Pinnaka A.K."/>
        </authorList>
    </citation>
    <scope>NUCLEOTIDE SEQUENCE [LARGE SCALE GENOMIC DNA]</scope>
    <source>
        <strain evidence="1 2">AK23</strain>
    </source>
</reference>
<sequence>MLAKTSKGKDTISKLIAHLIAYGVNTGTDHITEHVKTAVDTGELTLEVASCGMSFRMLMEDSWSQEIVPELN</sequence>
<organism evidence="1 2">
    <name type="scientific">Nitrincola nitratireducens</name>
    <dbReference type="NCBI Taxonomy" id="1229521"/>
    <lineage>
        <taxon>Bacteria</taxon>
        <taxon>Pseudomonadati</taxon>
        <taxon>Pseudomonadota</taxon>
        <taxon>Gammaproteobacteria</taxon>
        <taxon>Oceanospirillales</taxon>
        <taxon>Oceanospirillaceae</taxon>
        <taxon>Nitrincola</taxon>
    </lineage>
</organism>
<gene>
    <name evidence="1" type="ORF">D791_01271</name>
</gene>
<reference evidence="2" key="1">
    <citation type="submission" date="2012-11" db="EMBL/GenBank/DDBJ databases">
        <authorList>
            <person name="Singh A."/>
            <person name="Pinnaka A.K."/>
            <person name="Vaidya B."/>
        </authorList>
    </citation>
    <scope>NUCLEOTIDE SEQUENCE [LARGE SCALE GENOMIC DNA]</scope>
    <source>
        <strain evidence="2">AK23</strain>
    </source>
</reference>
<name>W9UXD3_9GAMM</name>
<dbReference type="STRING" id="1229521.D791_01271"/>
<dbReference type="Proteomes" id="UP000019464">
    <property type="component" value="Unassembled WGS sequence"/>
</dbReference>
<comment type="caution">
    <text evidence="1">The sequence shown here is derived from an EMBL/GenBank/DDBJ whole genome shotgun (WGS) entry which is preliminary data.</text>
</comment>
<accession>W9UXD3</accession>
<protein>
    <submittedName>
        <fullName evidence="1">Uncharacterized protein</fullName>
    </submittedName>
</protein>
<evidence type="ECO:0000313" key="1">
    <source>
        <dbReference type="EMBL" id="EXJ11898.1"/>
    </source>
</evidence>
<dbReference type="AlphaFoldDB" id="W9UXD3"/>
<dbReference type="EMBL" id="AONB01000004">
    <property type="protein sequence ID" value="EXJ11898.1"/>
    <property type="molecule type" value="Genomic_DNA"/>
</dbReference>
<evidence type="ECO:0000313" key="2">
    <source>
        <dbReference type="Proteomes" id="UP000019464"/>
    </source>
</evidence>
<keyword evidence="2" id="KW-1185">Reference proteome</keyword>
<proteinExistence type="predicted"/>